<evidence type="ECO:0000313" key="2">
    <source>
        <dbReference type="Proteomes" id="UP000481872"/>
    </source>
</evidence>
<organism evidence="1 2">
    <name type="scientific">Clostridium senegalense</name>
    <dbReference type="NCBI Taxonomy" id="1465809"/>
    <lineage>
        <taxon>Bacteria</taxon>
        <taxon>Bacillati</taxon>
        <taxon>Bacillota</taxon>
        <taxon>Clostridia</taxon>
        <taxon>Eubacteriales</taxon>
        <taxon>Clostridiaceae</taxon>
        <taxon>Clostridium</taxon>
    </lineage>
</organism>
<dbReference type="AlphaFoldDB" id="A0A6M0H3U7"/>
<dbReference type="EMBL" id="JAAGPU010000018">
    <property type="protein sequence ID" value="NEU05289.1"/>
    <property type="molecule type" value="Genomic_DNA"/>
</dbReference>
<evidence type="ECO:0000313" key="1">
    <source>
        <dbReference type="EMBL" id="NEU05289.1"/>
    </source>
</evidence>
<dbReference type="RefSeq" id="WP_199870143.1">
    <property type="nucleotide sequence ID" value="NZ_JAAGPU010000018.1"/>
</dbReference>
<reference evidence="1 2" key="1">
    <citation type="submission" date="2020-02" db="EMBL/GenBank/DDBJ databases">
        <title>Genome assembly of a novel Clostridium senegalense strain.</title>
        <authorList>
            <person name="Gupta T.B."/>
            <person name="Jauregui R."/>
            <person name="Maclean P."/>
            <person name="Nawarathana A."/>
            <person name="Brightwell G."/>
        </authorList>
    </citation>
    <scope>NUCLEOTIDE SEQUENCE [LARGE SCALE GENOMIC DNA]</scope>
    <source>
        <strain evidence="1 2">AGRFS4</strain>
    </source>
</reference>
<protein>
    <submittedName>
        <fullName evidence="1">Uncharacterized protein</fullName>
    </submittedName>
</protein>
<sequence>MYRNIKWLEPWNSLCTNENLFEEELHKELGKKHILYNKKVSIIGRRYDCDDFLFEIDNIDFKFAVVHLTFSGKEESEAYPKTKGYKDLNDWINRCMVPDYNEFK</sequence>
<proteinExistence type="predicted"/>
<name>A0A6M0H3U7_9CLOT</name>
<dbReference type="Proteomes" id="UP000481872">
    <property type="component" value="Unassembled WGS sequence"/>
</dbReference>
<comment type="caution">
    <text evidence="1">The sequence shown here is derived from an EMBL/GenBank/DDBJ whole genome shotgun (WGS) entry which is preliminary data.</text>
</comment>
<keyword evidence="2" id="KW-1185">Reference proteome</keyword>
<gene>
    <name evidence="1" type="ORF">G3M99_10580</name>
</gene>
<accession>A0A6M0H3U7</accession>